<dbReference type="AlphaFoldDB" id="L8GGV6"/>
<dbReference type="Proteomes" id="UP000011083">
    <property type="component" value="Unassembled WGS sequence"/>
</dbReference>
<evidence type="ECO:0000256" key="1">
    <source>
        <dbReference type="SAM" id="MobiDB-lite"/>
    </source>
</evidence>
<feature type="compositionally biased region" description="Acidic residues" evidence="1">
    <location>
        <begin position="150"/>
        <end position="159"/>
    </location>
</feature>
<feature type="region of interest" description="Disordered" evidence="1">
    <location>
        <begin position="199"/>
        <end position="248"/>
    </location>
</feature>
<gene>
    <name evidence="2" type="ORF">ACA1_373920</name>
</gene>
<keyword evidence="3" id="KW-1185">Reference proteome</keyword>
<dbReference type="RefSeq" id="XP_004334338.1">
    <property type="nucleotide sequence ID" value="XM_004334290.1"/>
</dbReference>
<dbReference type="EMBL" id="KB008119">
    <property type="protein sequence ID" value="ELR12325.1"/>
    <property type="molecule type" value="Genomic_DNA"/>
</dbReference>
<feature type="compositionally biased region" description="Basic and acidic residues" evidence="1">
    <location>
        <begin position="206"/>
        <end position="217"/>
    </location>
</feature>
<proteinExistence type="predicted"/>
<feature type="compositionally biased region" description="Low complexity" evidence="1">
    <location>
        <begin position="223"/>
        <end position="236"/>
    </location>
</feature>
<dbReference type="VEuPathDB" id="AmoebaDB:ACA1_373920"/>
<dbReference type="KEGG" id="acan:ACA1_373920"/>
<feature type="compositionally biased region" description="Basic residues" evidence="1">
    <location>
        <begin position="168"/>
        <end position="177"/>
    </location>
</feature>
<reference evidence="2 3" key="1">
    <citation type="journal article" date="2013" name="Genome Biol.">
        <title>Genome of Acanthamoeba castellanii highlights extensive lateral gene transfer and early evolution of tyrosine kinase signaling.</title>
        <authorList>
            <person name="Clarke M."/>
            <person name="Lohan A.J."/>
            <person name="Liu B."/>
            <person name="Lagkouvardos I."/>
            <person name="Roy S."/>
            <person name="Zafar N."/>
            <person name="Bertelli C."/>
            <person name="Schilde C."/>
            <person name="Kianianmomeni A."/>
            <person name="Burglin T.R."/>
            <person name="Frech C."/>
            <person name="Turcotte B."/>
            <person name="Kopec K.O."/>
            <person name="Synnott J.M."/>
            <person name="Choo C."/>
            <person name="Paponov I."/>
            <person name="Finkler A."/>
            <person name="Soon Heng Tan C."/>
            <person name="Hutchins A.P."/>
            <person name="Weinmeier T."/>
            <person name="Rattei T."/>
            <person name="Chu J.S."/>
            <person name="Gimenez G."/>
            <person name="Irimia M."/>
            <person name="Rigden D.J."/>
            <person name="Fitzpatrick D.A."/>
            <person name="Lorenzo-Morales J."/>
            <person name="Bateman A."/>
            <person name="Chiu C.H."/>
            <person name="Tang P."/>
            <person name="Hegemann P."/>
            <person name="Fromm H."/>
            <person name="Raoult D."/>
            <person name="Greub G."/>
            <person name="Miranda-Saavedra D."/>
            <person name="Chen N."/>
            <person name="Nash P."/>
            <person name="Ginger M.L."/>
            <person name="Horn M."/>
            <person name="Schaap P."/>
            <person name="Caler L."/>
            <person name="Loftus B."/>
        </authorList>
    </citation>
    <scope>NUCLEOTIDE SEQUENCE [LARGE SCALE GENOMIC DNA]</scope>
    <source>
        <strain evidence="2 3">Neff</strain>
    </source>
</reference>
<organism evidence="2 3">
    <name type="scientific">Acanthamoeba castellanii (strain ATCC 30010 / Neff)</name>
    <dbReference type="NCBI Taxonomy" id="1257118"/>
    <lineage>
        <taxon>Eukaryota</taxon>
        <taxon>Amoebozoa</taxon>
        <taxon>Discosea</taxon>
        <taxon>Longamoebia</taxon>
        <taxon>Centramoebida</taxon>
        <taxon>Acanthamoebidae</taxon>
        <taxon>Acanthamoeba</taxon>
    </lineage>
</organism>
<accession>L8GGV6</accession>
<name>L8GGV6_ACACF</name>
<sequence>MEVSGAQKQKSWAGPAQLCFLFQDGGTSLFQGHFIDLGSRQCFGVTATETEVPAAEAQCCCCQGDDAPTWYRLAIIDFKTGREFTEVVSKRGGDYALIHGQRTKFITDSLLTDERNGRFGVSLEGLDESAVLVCIGQFEMHSIPAFSSSSDDELLEEEKPEPPEASGHHHHHPHHHHDVQSHERCCGLAGADDAVADGQVATLNTVKEEETTIEHSKPPVPASSDTSQSGLSSGGWLRRGRRPEPTEQ</sequence>
<evidence type="ECO:0000313" key="2">
    <source>
        <dbReference type="EMBL" id="ELR12325.1"/>
    </source>
</evidence>
<evidence type="ECO:0000313" key="3">
    <source>
        <dbReference type="Proteomes" id="UP000011083"/>
    </source>
</evidence>
<feature type="region of interest" description="Disordered" evidence="1">
    <location>
        <begin position="148"/>
        <end position="184"/>
    </location>
</feature>
<protein>
    <submittedName>
        <fullName evidence="2">Uncharacterized protein</fullName>
    </submittedName>
</protein>
<dbReference type="GeneID" id="14912795"/>